<organism evidence="2 3">
    <name type="scientific">Effrenium voratum</name>
    <dbReference type="NCBI Taxonomy" id="2562239"/>
    <lineage>
        <taxon>Eukaryota</taxon>
        <taxon>Sar</taxon>
        <taxon>Alveolata</taxon>
        <taxon>Dinophyceae</taxon>
        <taxon>Suessiales</taxon>
        <taxon>Symbiodiniaceae</taxon>
        <taxon>Effrenium</taxon>
    </lineage>
</organism>
<reference evidence="2" key="1">
    <citation type="submission" date="2023-08" db="EMBL/GenBank/DDBJ databases">
        <authorList>
            <person name="Chen Y."/>
            <person name="Shah S."/>
            <person name="Dougan E. K."/>
            <person name="Thang M."/>
            <person name="Chan C."/>
        </authorList>
    </citation>
    <scope>NUCLEOTIDE SEQUENCE</scope>
</reference>
<proteinExistence type="predicted"/>
<sequence length="198" mass="21213">MRLAKMAPNGAMAPWLVLLGVAGYAWCSGPCSSSGRTFQRGWTTCMADTVLHKLQLQPDPEAGLGADLLLEPFCGRRYNQKKARCTIWEAPADLFACALLVSQSRQEVGPLFPCSSSFSQASWTAPAENQAAAELELRRVAAISSEAPFACRRCRKDGGHSGTSKALLSLSAPYSTAYLSTSPTPISGGRCEHSKQLD</sequence>
<gene>
    <name evidence="2" type="ORF">EVOR1521_LOCUS24645</name>
</gene>
<evidence type="ECO:0000256" key="1">
    <source>
        <dbReference type="SAM" id="SignalP"/>
    </source>
</evidence>
<dbReference type="EMBL" id="CAUJNA010003417">
    <property type="protein sequence ID" value="CAJ1401515.1"/>
    <property type="molecule type" value="Genomic_DNA"/>
</dbReference>
<name>A0AA36J8D5_9DINO</name>
<protein>
    <submittedName>
        <fullName evidence="2">Uncharacterized protein</fullName>
    </submittedName>
</protein>
<evidence type="ECO:0000313" key="3">
    <source>
        <dbReference type="Proteomes" id="UP001178507"/>
    </source>
</evidence>
<comment type="caution">
    <text evidence="2">The sequence shown here is derived from an EMBL/GenBank/DDBJ whole genome shotgun (WGS) entry which is preliminary data.</text>
</comment>
<evidence type="ECO:0000313" key="2">
    <source>
        <dbReference type="EMBL" id="CAJ1401515.1"/>
    </source>
</evidence>
<dbReference type="Proteomes" id="UP001178507">
    <property type="component" value="Unassembled WGS sequence"/>
</dbReference>
<feature type="signal peptide" evidence="1">
    <location>
        <begin position="1"/>
        <end position="27"/>
    </location>
</feature>
<keyword evidence="1" id="KW-0732">Signal</keyword>
<feature type="chain" id="PRO_5041312618" evidence="1">
    <location>
        <begin position="28"/>
        <end position="198"/>
    </location>
</feature>
<keyword evidence="3" id="KW-1185">Reference proteome</keyword>
<dbReference type="AlphaFoldDB" id="A0AA36J8D5"/>
<accession>A0AA36J8D5</accession>